<gene>
    <name evidence="2" type="ORF">S101395_04592</name>
</gene>
<dbReference type="Proteomes" id="UP000196877">
    <property type="component" value="Chromosome"/>
</dbReference>
<evidence type="ECO:0000313" key="3">
    <source>
        <dbReference type="Proteomes" id="UP000196877"/>
    </source>
</evidence>
<keyword evidence="3" id="KW-1185">Reference proteome</keyword>
<feature type="transmembrane region" description="Helical" evidence="1">
    <location>
        <begin position="12"/>
        <end position="35"/>
    </location>
</feature>
<dbReference type="EMBL" id="CP021920">
    <property type="protein sequence ID" value="ASB91080.1"/>
    <property type="molecule type" value="Genomic_DNA"/>
</dbReference>
<protein>
    <submittedName>
        <fullName evidence="2">Uncharacterized protein</fullName>
    </submittedName>
</protein>
<keyword evidence="1" id="KW-1133">Transmembrane helix</keyword>
<sequence length="113" mass="13344">MTPEIFVEYSEYALCAILGAQFGYGLLLLILGNLMINNYERGTFEIPSNLFKKIVNFYTGLFFGASYFVYKRLYKYNWFLRKLYFSLYLLGSGILSIIIFYILSFILHFIFKV</sequence>
<keyword evidence="1" id="KW-0812">Transmembrane</keyword>
<reference evidence="2 3" key="1">
    <citation type="submission" date="2017-06" db="EMBL/GenBank/DDBJ databases">
        <title>Genome sequence of Bacillus sonorensis strain SRCM101395.</title>
        <authorList>
            <person name="Cho S.H."/>
        </authorList>
    </citation>
    <scope>NUCLEOTIDE SEQUENCE [LARGE SCALE GENOMIC DNA]</scope>
    <source>
        <strain evidence="2 3">SRCM101395</strain>
    </source>
</reference>
<accession>A0ABM6LNT3</accession>
<evidence type="ECO:0000256" key="1">
    <source>
        <dbReference type="SAM" id="Phobius"/>
    </source>
</evidence>
<name>A0ABM6LNT3_9BACI</name>
<feature type="transmembrane region" description="Helical" evidence="1">
    <location>
        <begin position="85"/>
        <end position="111"/>
    </location>
</feature>
<organism evidence="2 3">
    <name type="scientific">Bacillus sonorensis</name>
    <dbReference type="NCBI Taxonomy" id="119858"/>
    <lineage>
        <taxon>Bacteria</taxon>
        <taxon>Bacillati</taxon>
        <taxon>Bacillota</taxon>
        <taxon>Bacilli</taxon>
        <taxon>Bacillales</taxon>
        <taxon>Bacillaceae</taxon>
        <taxon>Bacillus</taxon>
    </lineage>
</organism>
<feature type="transmembrane region" description="Helical" evidence="1">
    <location>
        <begin position="55"/>
        <end position="73"/>
    </location>
</feature>
<keyword evidence="1" id="KW-0472">Membrane</keyword>
<evidence type="ECO:0000313" key="2">
    <source>
        <dbReference type="EMBL" id="ASB91080.1"/>
    </source>
</evidence>
<proteinExistence type="predicted"/>